<dbReference type="Pfam" id="PF17200">
    <property type="entry name" value="sCache_2"/>
    <property type="match status" value="2"/>
</dbReference>
<keyword evidence="2" id="KW-1003">Cell membrane</keyword>
<protein>
    <submittedName>
        <fullName evidence="8">Cache domain-containing protein</fullName>
    </submittedName>
</protein>
<proteinExistence type="predicted"/>
<evidence type="ECO:0000256" key="2">
    <source>
        <dbReference type="ARBA" id="ARBA00022475"/>
    </source>
</evidence>
<evidence type="ECO:0000313" key="9">
    <source>
        <dbReference type="Proteomes" id="UP001626593"/>
    </source>
</evidence>
<evidence type="ECO:0000259" key="7">
    <source>
        <dbReference type="SMART" id="SM01049"/>
    </source>
</evidence>
<keyword evidence="9" id="KW-1185">Reference proteome</keyword>
<evidence type="ECO:0000256" key="3">
    <source>
        <dbReference type="ARBA" id="ARBA00022692"/>
    </source>
</evidence>
<dbReference type="EMBL" id="CP141259">
    <property type="protein sequence ID" value="WRL48076.1"/>
    <property type="molecule type" value="Genomic_DNA"/>
</dbReference>
<feature type="signal peptide" evidence="6">
    <location>
        <begin position="1"/>
        <end position="23"/>
    </location>
</feature>
<comment type="subcellular location">
    <subcellularLocation>
        <location evidence="1">Cell membrane</location>
        <topology evidence="1">Multi-pass membrane protein</topology>
    </subcellularLocation>
</comment>
<accession>A0ABZ1AQC7</accession>
<feature type="domain" description="Single Cache" evidence="7">
    <location>
        <begin position="41"/>
        <end position="113"/>
    </location>
</feature>
<keyword evidence="6" id="KW-0732">Signal</keyword>
<dbReference type="Proteomes" id="UP001626593">
    <property type="component" value="Chromosome"/>
</dbReference>
<dbReference type="InterPro" id="IPR033480">
    <property type="entry name" value="sCache_2"/>
</dbReference>
<keyword evidence="5" id="KW-0472">Membrane</keyword>
<sequence>MAIRTLALGLFILATAWLPPASAAEAVSGSQVSAPDSATRAQALLEKATARLRAVGDRALAEFGRQGDFIDRELYVYVLDMDGTMLTSGGSSTTLIGRKVSEMRDASGKAFFAEMLNKARNDGRGEVDYRWVNWTDNTLQRKHAFFEKVGERVVAVGYYISRSSPDQAQAFLEQAVAAMKAAPTSAITEFNRIEGRFVQDDLYVFVIDRKTGRFVAHGTMPRLVGSDGRDLYDQAGTPIVRKMLEQTANRPRGELDYLWKNPVTKRTEEKHTLFEVVGDHIVAVGYFKP</sequence>
<dbReference type="Gene3D" id="3.30.450.20">
    <property type="entry name" value="PAS domain"/>
    <property type="match status" value="2"/>
</dbReference>
<gene>
    <name evidence="8" type="ORF">U5817_08550</name>
</gene>
<dbReference type="RefSeq" id="WP_407280421.1">
    <property type="nucleotide sequence ID" value="NZ_CP141259.1"/>
</dbReference>
<evidence type="ECO:0000256" key="6">
    <source>
        <dbReference type="SAM" id="SignalP"/>
    </source>
</evidence>
<feature type="chain" id="PRO_5047353091" evidence="6">
    <location>
        <begin position="24"/>
        <end position="289"/>
    </location>
</feature>
<dbReference type="SMART" id="SM01049">
    <property type="entry name" value="Cache_2"/>
    <property type="match status" value="2"/>
</dbReference>
<reference evidence="8 9" key="1">
    <citation type="submission" date="2023-12" db="EMBL/GenBank/DDBJ databases">
        <title>A. evansii MAY27, complete genome.</title>
        <authorList>
            <person name="Wang Y."/>
        </authorList>
    </citation>
    <scope>NUCLEOTIDE SEQUENCE [LARGE SCALE GENOMIC DNA]</scope>
    <source>
        <strain evidence="8 9">MAY27</strain>
    </source>
</reference>
<evidence type="ECO:0000256" key="4">
    <source>
        <dbReference type="ARBA" id="ARBA00022989"/>
    </source>
</evidence>
<keyword evidence="3" id="KW-0812">Transmembrane</keyword>
<feature type="domain" description="Single Cache" evidence="7">
    <location>
        <begin position="162"/>
        <end position="241"/>
    </location>
</feature>
<name>A0ABZ1AQC7_AROEV</name>
<evidence type="ECO:0000256" key="5">
    <source>
        <dbReference type="ARBA" id="ARBA00023136"/>
    </source>
</evidence>
<keyword evidence="4" id="KW-1133">Transmembrane helix</keyword>
<evidence type="ECO:0000256" key="1">
    <source>
        <dbReference type="ARBA" id="ARBA00004651"/>
    </source>
</evidence>
<organism evidence="8 9">
    <name type="scientific">Aromatoleum evansii</name>
    <name type="common">Azoarcus evansii</name>
    <dbReference type="NCBI Taxonomy" id="59406"/>
    <lineage>
        <taxon>Bacteria</taxon>
        <taxon>Pseudomonadati</taxon>
        <taxon>Pseudomonadota</taxon>
        <taxon>Betaproteobacteria</taxon>
        <taxon>Rhodocyclales</taxon>
        <taxon>Rhodocyclaceae</taxon>
        <taxon>Aromatoleum</taxon>
    </lineage>
</organism>
<evidence type="ECO:0000313" key="8">
    <source>
        <dbReference type="EMBL" id="WRL48076.1"/>
    </source>
</evidence>